<dbReference type="Gene3D" id="1.10.357.10">
    <property type="entry name" value="Tetracycline Repressor, domain 2"/>
    <property type="match status" value="1"/>
</dbReference>
<proteinExistence type="predicted"/>
<evidence type="ECO:0000313" key="7">
    <source>
        <dbReference type="EMBL" id="GIH79794.1"/>
    </source>
</evidence>
<protein>
    <recommendedName>
        <fullName evidence="6">HTH tetR-type domain-containing protein</fullName>
    </recommendedName>
</protein>
<dbReference type="InterPro" id="IPR001647">
    <property type="entry name" value="HTH_TetR"/>
</dbReference>
<feature type="DNA-binding region" description="H-T-H motif" evidence="4">
    <location>
        <begin position="46"/>
        <end position="65"/>
    </location>
</feature>
<dbReference type="InterPro" id="IPR036271">
    <property type="entry name" value="Tet_transcr_reg_TetR-rel_C_sf"/>
</dbReference>
<feature type="domain" description="HTH tetR-type" evidence="6">
    <location>
        <begin position="23"/>
        <end position="83"/>
    </location>
</feature>
<gene>
    <name evidence="7" type="ORF">Plo01_62230</name>
</gene>
<organism evidence="7 8">
    <name type="scientific">Planobispora longispora</name>
    <dbReference type="NCBI Taxonomy" id="28887"/>
    <lineage>
        <taxon>Bacteria</taxon>
        <taxon>Bacillati</taxon>
        <taxon>Actinomycetota</taxon>
        <taxon>Actinomycetes</taxon>
        <taxon>Streptosporangiales</taxon>
        <taxon>Streptosporangiaceae</taxon>
        <taxon>Planobispora</taxon>
    </lineage>
</organism>
<dbReference type="PANTHER" id="PTHR30055">
    <property type="entry name" value="HTH-TYPE TRANSCRIPTIONAL REGULATOR RUTR"/>
    <property type="match status" value="1"/>
</dbReference>
<dbReference type="Pfam" id="PF02909">
    <property type="entry name" value="TetR_C_1"/>
    <property type="match status" value="1"/>
</dbReference>
<dbReference type="Proteomes" id="UP000616724">
    <property type="component" value="Unassembled WGS sequence"/>
</dbReference>
<dbReference type="SUPFAM" id="SSF46689">
    <property type="entry name" value="Homeodomain-like"/>
    <property type="match status" value="1"/>
</dbReference>
<evidence type="ECO:0000256" key="3">
    <source>
        <dbReference type="ARBA" id="ARBA00023163"/>
    </source>
</evidence>
<dbReference type="Gene3D" id="1.10.10.60">
    <property type="entry name" value="Homeodomain-like"/>
    <property type="match status" value="1"/>
</dbReference>
<keyword evidence="2 4" id="KW-0238">DNA-binding</keyword>
<comment type="caution">
    <text evidence="7">The sequence shown here is derived from an EMBL/GenBank/DDBJ whole genome shotgun (WGS) entry which is preliminary data.</text>
</comment>
<dbReference type="PROSITE" id="PS50977">
    <property type="entry name" value="HTH_TETR_2"/>
    <property type="match status" value="1"/>
</dbReference>
<evidence type="ECO:0000256" key="1">
    <source>
        <dbReference type="ARBA" id="ARBA00023015"/>
    </source>
</evidence>
<dbReference type="GO" id="GO:0045892">
    <property type="term" value="P:negative regulation of DNA-templated transcription"/>
    <property type="evidence" value="ECO:0007669"/>
    <property type="project" value="InterPro"/>
</dbReference>
<dbReference type="GO" id="GO:0003700">
    <property type="term" value="F:DNA-binding transcription factor activity"/>
    <property type="evidence" value="ECO:0007669"/>
    <property type="project" value="TreeGrafter"/>
</dbReference>
<dbReference type="PANTHER" id="PTHR30055:SF151">
    <property type="entry name" value="TRANSCRIPTIONAL REGULATORY PROTEIN"/>
    <property type="match status" value="1"/>
</dbReference>
<keyword evidence="3" id="KW-0804">Transcription</keyword>
<dbReference type="SUPFAM" id="SSF48498">
    <property type="entry name" value="Tetracyclin repressor-like, C-terminal domain"/>
    <property type="match status" value="1"/>
</dbReference>
<dbReference type="RefSeq" id="WP_239317396.1">
    <property type="nucleotide sequence ID" value="NZ_BOOH01000052.1"/>
</dbReference>
<evidence type="ECO:0000256" key="5">
    <source>
        <dbReference type="SAM" id="MobiDB-lite"/>
    </source>
</evidence>
<sequence length="348" mass="37935">MTDAEYVNIWMRPERPARGPKPVYSRAQITEAAIRIADAEGLEAATMRRIAAEIGAGAMSLYRHVPSRDNLVELMADRLMGEIDLTGMPSGDWRADLTRYAGELRAMWLRHPWIAAVQRSLPSFGPNQLLLIERLLGVLDAFVSIDENLGLIAMLNSYVEGAVREENSSAEEFRRSGLSEAEWMARSYPYIDQLVKSGDYPIFTKIVTEARQPHLSRDDQFRYGLQRVLDFIAAAIPPGTGSAEAGPPAEAVRRDRLPAARPGPSDAPRDETPAPASAPTSGCDETASPVIGETSVCDETPDDLLPVPGCAVCGGAVPRAVTGRPREYCSRACRQRAYRTRRGAGSPG</sequence>
<evidence type="ECO:0000256" key="4">
    <source>
        <dbReference type="PROSITE-ProRule" id="PRU00335"/>
    </source>
</evidence>
<dbReference type="AlphaFoldDB" id="A0A8J3RUI0"/>
<name>A0A8J3RUI0_9ACTN</name>
<accession>A0A8J3RUI0</accession>
<evidence type="ECO:0000256" key="2">
    <source>
        <dbReference type="ARBA" id="ARBA00023125"/>
    </source>
</evidence>
<evidence type="ECO:0000259" key="6">
    <source>
        <dbReference type="PROSITE" id="PS50977"/>
    </source>
</evidence>
<keyword evidence="8" id="KW-1185">Reference proteome</keyword>
<dbReference type="InterPro" id="IPR050109">
    <property type="entry name" value="HTH-type_TetR-like_transc_reg"/>
</dbReference>
<reference evidence="7 8" key="1">
    <citation type="submission" date="2021-01" db="EMBL/GenBank/DDBJ databases">
        <title>Whole genome shotgun sequence of Planobispora longispora NBRC 13918.</title>
        <authorList>
            <person name="Komaki H."/>
            <person name="Tamura T."/>
        </authorList>
    </citation>
    <scope>NUCLEOTIDE SEQUENCE [LARGE SCALE GENOMIC DNA]</scope>
    <source>
        <strain evidence="7 8">NBRC 13918</strain>
    </source>
</reference>
<dbReference type="Pfam" id="PF00440">
    <property type="entry name" value="TetR_N"/>
    <property type="match status" value="1"/>
</dbReference>
<evidence type="ECO:0000313" key="8">
    <source>
        <dbReference type="Proteomes" id="UP000616724"/>
    </source>
</evidence>
<feature type="region of interest" description="Disordered" evidence="5">
    <location>
        <begin position="258"/>
        <end position="299"/>
    </location>
</feature>
<dbReference type="GO" id="GO:0000976">
    <property type="term" value="F:transcription cis-regulatory region binding"/>
    <property type="evidence" value="ECO:0007669"/>
    <property type="project" value="TreeGrafter"/>
</dbReference>
<keyword evidence="1" id="KW-0805">Transcription regulation</keyword>
<dbReference type="InterPro" id="IPR009057">
    <property type="entry name" value="Homeodomain-like_sf"/>
</dbReference>
<dbReference type="InterPro" id="IPR004111">
    <property type="entry name" value="Repressor_TetR_C"/>
</dbReference>
<dbReference type="EMBL" id="BOOH01000052">
    <property type="protein sequence ID" value="GIH79794.1"/>
    <property type="molecule type" value="Genomic_DNA"/>
</dbReference>